<proteinExistence type="inferred from homology"/>
<dbReference type="CDD" id="cd02909">
    <property type="entry name" value="cupin_pirin_N"/>
    <property type="match status" value="1"/>
</dbReference>
<dbReference type="GO" id="GO:0046872">
    <property type="term" value="F:metal ion binding"/>
    <property type="evidence" value="ECO:0007669"/>
    <property type="project" value="UniProtKB-KW"/>
</dbReference>
<evidence type="ECO:0000259" key="5">
    <source>
        <dbReference type="Pfam" id="PF05726"/>
    </source>
</evidence>
<dbReference type="InterPro" id="IPR003829">
    <property type="entry name" value="Pirin_N_dom"/>
</dbReference>
<dbReference type="InterPro" id="IPR011051">
    <property type="entry name" value="RmlC_Cupin_sf"/>
</dbReference>
<dbReference type="AlphaFoldDB" id="A0A444LAQ5"/>
<evidence type="ECO:0000313" key="7">
    <source>
        <dbReference type="Proteomes" id="UP000287687"/>
    </source>
</evidence>
<accession>A0A444LAQ5</accession>
<dbReference type="PIRSF" id="PIRSF006232">
    <property type="entry name" value="Pirin"/>
    <property type="match status" value="1"/>
</dbReference>
<dbReference type="Pfam" id="PF02678">
    <property type="entry name" value="Pirin"/>
    <property type="match status" value="1"/>
</dbReference>
<keyword evidence="2" id="KW-0408">Iron</keyword>
<dbReference type="OrthoDB" id="9780903at2"/>
<keyword evidence="7" id="KW-1185">Reference proteome</keyword>
<feature type="domain" description="Pirin C-terminal" evidence="5">
    <location>
        <begin position="182"/>
        <end position="282"/>
    </location>
</feature>
<sequence>MTLQSSDGSVEQTILPATRDIGDFTVRRALPSAKRRMVGPFVFLDSFGPVVLRPGQGSDTRPHPHIGLSTVTYLIDGEIEHRDSERYVQTIRPGEVNLMTAGRGIVHSERSGEVSRARTETMFGFQAWLGLPLDKEETDPGFQHVAAADIPVIADHGVEVRLLAGSLGGRRSPTGIFSDTLYADVALGAGMRFPIESLHIERAVYVVSGAIEVDGQTGRFGQDELVVFKPDTEVILRAAGPTRLMLLGGEPLEGPRHIFWNFVSSRKDRIEQAAEDWRARRFPGVPGDEAEFIPLPDMPPRPAG</sequence>
<protein>
    <submittedName>
        <fullName evidence="6">Pirin family protein</fullName>
    </submittedName>
</protein>
<dbReference type="PANTHER" id="PTHR13903">
    <property type="entry name" value="PIRIN-RELATED"/>
    <property type="match status" value="1"/>
</dbReference>
<evidence type="ECO:0000256" key="2">
    <source>
        <dbReference type="PIRSR" id="PIRSR006232-1"/>
    </source>
</evidence>
<evidence type="ECO:0000256" key="1">
    <source>
        <dbReference type="ARBA" id="ARBA00008416"/>
    </source>
</evidence>
<comment type="caution">
    <text evidence="6">The sequence shown here is derived from an EMBL/GenBank/DDBJ whole genome shotgun (WGS) entry which is preliminary data.</text>
</comment>
<dbReference type="Pfam" id="PF05726">
    <property type="entry name" value="Pirin_C"/>
    <property type="match status" value="1"/>
</dbReference>
<feature type="binding site" evidence="2">
    <location>
        <position position="109"/>
    </location>
    <ligand>
        <name>Fe cation</name>
        <dbReference type="ChEBI" id="CHEBI:24875"/>
    </ligand>
</feature>
<evidence type="ECO:0000256" key="3">
    <source>
        <dbReference type="RuleBase" id="RU003457"/>
    </source>
</evidence>
<evidence type="ECO:0000259" key="4">
    <source>
        <dbReference type="Pfam" id="PF02678"/>
    </source>
</evidence>
<reference evidence="6 7" key="1">
    <citation type="submission" date="2019-01" db="EMBL/GenBank/DDBJ databases">
        <title>The draft genome of Rhizobium sp. 24NR.</title>
        <authorList>
            <person name="Liu L."/>
            <person name="Liang L."/>
            <person name="Shi S."/>
            <person name="Xu L."/>
            <person name="Wang X."/>
            <person name="Li L."/>
            <person name="Zhang X."/>
        </authorList>
    </citation>
    <scope>NUCLEOTIDE SEQUENCE [LARGE SCALE GENOMIC DNA]</scope>
    <source>
        <strain evidence="6 7">24NR</strain>
    </source>
</reference>
<evidence type="ECO:0000313" key="6">
    <source>
        <dbReference type="EMBL" id="RWX74671.1"/>
    </source>
</evidence>
<dbReference type="InterPro" id="IPR012093">
    <property type="entry name" value="Pirin"/>
</dbReference>
<dbReference type="PANTHER" id="PTHR13903:SF8">
    <property type="entry name" value="PIRIN"/>
    <property type="match status" value="1"/>
</dbReference>
<name>A0A444LAQ5_9HYPH</name>
<dbReference type="EMBL" id="SBIP01000006">
    <property type="protein sequence ID" value="RWX74671.1"/>
    <property type="molecule type" value="Genomic_DNA"/>
</dbReference>
<comment type="cofactor">
    <cofactor evidence="2">
        <name>Fe cation</name>
        <dbReference type="ChEBI" id="CHEBI:24875"/>
    </cofactor>
    <text evidence="2">Binds 1 Fe cation per subunit.</text>
</comment>
<organism evidence="6 7">
    <name type="scientific">Neorhizobium lilium</name>
    <dbReference type="NCBI Taxonomy" id="2503024"/>
    <lineage>
        <taxon>Bacteria</taxon>
        <taxon>Pseudomonadati</taxon>
        <taxon>Pseudomonadota</taxon>
        <taxon>Alphaproteobacteria</taxon>
        <taxon>Hyphomicrobiales</taxon>
        <taxon>Rhizobiaceae</taxon>
        <taxon>Rhizobium/Agrobacterium group</taxon>
        <taxon>Neorhizobium</taxon>
    </lineage>
</organism>
<feature type="domain" description="Pirin N-terminal" evidence="4">
    <location>
        <begin position="24"/>
        <end position="129"/>
    </location>
</feature>
<gene>
    <name evidence="6" type="ORF">EPK99_22405</name>
</gene>
<comment type="similarity">
    <text evidence="1 3">Belongs to the pirin family.</text>
</comment>
<dbReference type="RefSeq" id="WP_128445333.1">
    <property type="nucleotide sequence ID" value="NZ_SBIP01000006.1"/>
</dbReference>
<dbReference type="Gene3D" id="2.60.120.10">
    <property type="entry name" value="Jelly Rolls"/>
    <property type="match status" value="2"/>
</dbReference>
<keyword evidence="2" id="KW-0479">Metal-binding</keyword>
<feature type="binding site" evidence="2">
    <location>
        <position position="65"/>
    </location>
    <ligand>
        <name>Fe cation</name>
        <dbReference type="ChEBI" id="CHEBI:24875"/>
    </ligand>
</feature>
<feature type="binding site" evidence="2">
    <location>
        <position position="107"/>
    </location>
    <ligand>
        <name>Fe cation</name>
        <dbReference type="ChEBI" id="CHEBI:24875"/>
    </ligand>
</feature>
<dbReference type="InterPro" id="IPR014710">
    <property type="entry name" value="RmlC-like_jellyroll"/>
</dbReference>
<feature type="binding site" evidence="2">
    <location>
        <position position="63"/>
    </location>
    <ligand>
        <name>Fe cation</name>
        <dbReference type="ChEBI" id="CHEBI:24875"/>
    </ligand>
</feature>
<dbReference type="Proteomes" id="UP000287687">
    <property type="component" value="Unassembled WGS sequence"/>
</dbReference>
<dbReference type="CDD" id="cd02247">
    <property type="entry name" value="cupin_pirin_C"/>
    <property type="match status" value="1"/>
</dbReference>
<dbReference type="SUPFAM" id="SSF51182">
    <property type="entry name" value="RmlC-like cupins"/>
    <property type="match status" value="1"/>
</dbReference>
<dbReference type="InterPro" id="IPR008778">
    <property type="entry name" value="Pirin_C_dom"/>
</dbReference>